<keyword evidence="1" id="KW-0812">Transmembrane</keyword>
<dbReference type="PANTHER" id="PTHR40076">
    <property type="entry name" value="MEMBRANE PROTEIN-RELATED"/>
    <property type="match status" value="1"/>
</dbReference>
<evidence type="ECO:0008006" key="4">
    <source>
        <dbReference type="Google" id="ProtNLM"/>
    </source>
</evidence>
<gene>
    <name evidence="2" type="ORF">C1T31_05950</name>
</gene>
<reference evidence="2 3" key="1">
    <citation type="submission" date="2018-01" db="EMBL/GenBank/DDBJ databases">
        <title>The draft genome of Hanstruepera neustonica JCM19743.</title>
        <authorList>
            <person name="He R.-H."/>
            <person name="Du Z.-J."/>
        </authorList>
    </citation>
    <scope>NUCLEOTIDE SEQUENCE [LARGE SCALE GENOMIC DNA]</scope>
    <source>
        <strain evidence="2 3">JCM19743</strain>
    </source>
</reference>
<proteinExistence type="predicted"/>
<feature type="transmembrane region" description="Helical" evidence="1">
    <location>
        <begin position="38"/>
        <end position="64"/>
    </location>
</feature>
<accession>A0A2K1E0R1</accession>
<dbReference type="PANTHER" id="PTHR40076:SF1">
    <property type="entry name" value="MEMBRANE PROTEIN"/>
    <property type="match status" value="1"/>
</dbReference>
<protein>
    <recommendedName>
        <fullName evidence="4">Glycerophosphoryl diester phosphodiesterase membrane domain-containing protein</fullName>
    </recommendedName>
</protein>
<dbReference type="RefSeq" id="WP_103051564.1">
    <property type="nucleotide sequence ID" value="NZ_POWF01000002.1"/>
</dbReference>
<feature type="transmembrane region" description="Helical" evidence="1">
    <location>
        <begin position="203"/>
        <end position="236"/>
    </location>
</feature>
<keyword evidence="1" id="KW-0472">Membrane</keyword>
<dbReference type="InterPro" id="IPR010380">
    <property type="entry name" value="DUF975"/>
</dbReference>
<dbReference type="EMBL" id="POWF01000002">
    <property type="protein sequence ID" value="PNQ73868.1"/>
    <property type="molecule type" value="Genomic_DNA"/>
</dbReference>
<keyword evidence="3" id="KW-1185">Reference proteome</keyword>
<organism evidence="2 3">
    <name type="scientific">Hanstruepera neustonica</name>
    <dbReference type="NCBI Taxonomy" id="1445657"/>
    <lineage>
        <taxon>Bacteria</taxon>
        <taxon>Pseudomonadati</taxon>
        <taxon>Bacteroidota</taxon>
        <taxon>Flavobacteriia</taxon>
        <taxon>Flavobacteriales</taxon>
        <taxon>Flavobacteriaceae</taxon>
        <taxon>Hanstruepera</taxon>
    </lineage>
</organism>
<keyword evidence="1" id="KW-1133">Transmembrane helix</keyword>
<feature type="transmembrane region" description="Helical" evidence="1">
    <location>
        <begin position="84"/>
        <end position="109"/>
    </location>
</feature>
<dbReference type="OrthoDB" id="1365379at2"/>
<sequence>MNTITSILERVKTAPSLDFGEIFSNSIELFKKTWVQGFLLQLFSVLIMLPFIILIYVPFVMAMIAQVQTDGGNPDSMEAFNAVFAGFSLLFIVLIFVGMLVLSVVTLALQSGFYRIMKMLDHDEQVTTADFFHFVKGNHLSKLFVLMLASLVISTIAALLCFIPIIYVMVPMSFFTMFFAFNPELSVSDIIKGSFALGNKKWLLVFGLIIVSSLLAEIVGLLLCGVGVFFTAAFVYHPTYLVYKNVIGFNDDKPVNHIVE</sequence>
<feature type="transmembrane region" description="Helical" evidence="1">
    <location>
        <begin position="143"/>
        <end position="167"/>
    </location>
</feature>
<evidence type="ECO:0000256" key="1">
    <source>
        <dbReference type="SAM" id="Phobius"/>
    </source>
</evidence>
<comment type="caution">
    <text evidence="2">The sequence shown here is derived from an EMBL/GenBank/DDBJ whole genome shotgun (WGS) entry which is preliminary data.</text>
</comment>
<dbReference type="AlphaFoldDB" id="A0A2K1E0R1"/>
<evidence type="ECO:0000313" key="2">
    <source>
        <dbReference type="EMBL" id="PNQ73868.1"/>
    </source>
</evidence>
<name>A0A2K1E0R1_9FLAO</name>
<dbReference type="Proteomes" id="UP000236641">
    <property type="component" value="Unassembled WGS sequence"/>
</dbReference>
<evidence type="ECO:0000313" key="3">
    <source>
        <dbReference type="Proteomes" id="UP000236641"/>
    </source>
</evidence>